<proteinExistence type="predicted"/>
<keyword evidence="2" id="KW-1185">Reference proteome</keyword>
<dbReference type="AlphaFoldDB" id="A0A2U1U235"/>
<comment type="caution">
    <text evidence="1">The sequence shown here is derived from an EMBL/GenBank/DDBJ whole genome shotgun (WGS) entry which is preliminary data.</text>
</comment>
<organism evidence="1 2">
    <name type="scientific">Brenneria roseae subsp. americana</name>
    <dbReference type="NCBI Taxonomy" id="1508507"/>
    <lineage>
        <taxon>Bacteria</taxon>
        <taxon>Pseudomonadati</taxon>
        <taxon>Pseudomonadota</taxon>
        <taxon>Gammaproteobacteria</taxon>
        <taxon>Enterobacterales</taxon>
        <taxon>Pectobacteriaceae</taxon>
        <taxon>Brenneria</taxon>
    </lineage>
</organism>
<dbReference type="Proteomes" id="UP000245138">
    <property type="component" value="Unassembled WGS sequence"/>
</dbReference>
<dbReference type="EMBL" id="QDKJ01000001">
    <property type="protein sequence ID" value="PWC15736.1"/>
    <property type="molecule type" value="Genomic_DNA"/>
</dbReference>
<protein>
    <submittedName>
        <fullName evidence="1">Uncharacterized protein</fullName>
    </submittedName>
</protein>
<evidence type="ECO:0000313" key="1">
    <source>
        <dbReference type="EMBL" id="PWC15736.1"/>
    </source>
</evidence>
<name>A0A2U1U235_9GAMM</name>
<accession>A0A2U1U235</accession>
<gene>
    <name evidence="1" type="ORF">B4923_01065</name>
</gene>
<reference evidence="1 2" key="1">
    <citation type="submission" date="2018-04" db="EMBL/GenBank/DDBJ databases">
        <title>Brenneria corticis sp.nov.</title>
        <authorList>
            <person name="Li Y."/>
        </authorList>
    </citation>
    <scope>NUCLEOTIDE SEQUENCE [LARGE SCALE GENOMIC DNA]</scope>
    <source>
        <strain evidence="1 2">LMG 27715</strain>
    </source>
</reference>
<evidence type="ECO:0000313" key="2">
    <source>
        <dbReference type="Proteomes" id="UP000245138"/>
    </source>
</evidence>
<sequence length="72" mass="8108">MISPGIYLVIPRHFDVLAKQFAVSANLIPNDKCNNDCTKMVMQILLNSIFRWGSLPHRLCACSIFGIAEKKD</sequence>